<dbReference type="EMBL" id="UGQL01000001">
    <property type="protein sequence ID" value="STZ27382.1"/>
    <property type="molecule type" value="Genomic_DNA"/>
</dbReference>
<feature type="domain" description="Lipocalin-like" evidence="2">
    <location>
        <begin position="34"/>
        <end position="133"/>
    </location>
</feature>
<organism evidence="3 4">
    <name type="scientific">Myroides odoratus</name>
    <name type="common">Flavobacterium odoratum</name>
    <dbReference type="NCBI Taxonomy" id="256"/>
    <lineage>
        <taxon>Bacteria</taxon>
        <taxon>Pseudomonadati</taxon>
        <taxon>Bacteroidota</taxon>
        <taxon>Flavobacteriia</taxon>
        <taxon>Flavobacteriales</taxon>
        <taxon>Flavobacteriaceae</taxon>
        <taxon>Myroides</taxon>
    </lineage>
</organism>
<keyword evidence="1" id="KW-0732">Signal</keyword>
<feature type="chain" id="PRO_5017011657" description="Lipocalin-like domain-containing protein" evidence="1">
    <location>
        <begin position="22"/>
        <end position="156"/>
    </location>
</feature>
<evidence type="ECO:0000259" key="2">
    <source>
        <dbReference type="Pfam" id="PF13648"/>
    </source>
</evidence>
<gene>
    <name evidence="3" type="ORF">NCTC11179_00917</name>
</gene>
<keyword evidence="4" id="KW-1185">Reference proteome</keyword>
<sequence length="156" mass="17954">MKKIFLFVVVAALGLGTVACSSDDNSSPNYQNDILGEWKEVKTTYLNKDRKVVDEVMADTNDGCGVDEIEFKSNTILFKFPFKTYDTKECKVDMEEDTYTISGKMITSVYFDEDERIENKIEIVELTKTKLVLESKDTEEEFEDGTVYIRVEYSKK</sequence>
<dbReference type="AlphaFoldDB" id="A0A378RK53"/>
<dbReference type="Proteomes" id="UP000255024">
    <property type="component" value="Unassembled WGS sequence"/>
</dbReference>
<evidence type="ECO:0000256" key="1">
    <source>
        <dbReference type="SAM" id="SignalP"/>
    </source>
</evidence>
<protein>
    <recommendedName>
        <fullName evidence="2">Lipocalin-like domain-containing protein</fullName>
    </recommendedName>
</protein>
<dbReference type="RefSeq" id="WP_236594163.1">
    <property type="nucleotide sequence ID" value="NZ_CP068107.1"/>
</dbReference>
<accession>A0A378RK53</accession>
<proteinExistence type="predicted"/>
<dbReference type="InterPro" id="IPR024311">
    <property type="entry name" value="Lipocalin-like"/>
</dbReference>
<dbReference type="Pfam" id="PF13648">
    <property type="entry name" value="Lipocalin_4"/>
    <property type="match status" value="1"/>
</dbReference>
<feature type="signal peptide" evidence="1">
    <location>
        <begin position="1"/>
        <end position="21"/>
    </location>
</feature>
<reference evidence="3 4" key="1">
    <citation type="submission" date="2018-06" db="EMBL/GenBank/DDBJ databases">
        <authorList>
            <consortium name="Pathogen Informatics"/>
            <person name="Doyle S."/>
        </authorList>
    </citation>
    <scope>NUCLEOTIDE SEQUENCE [LARGE SCALE GENOMIC DNA]</scope>
    <source>
        <strain evidence="3 4">NCTC11179</strain>
    </source>
</reference>
<dbReference type="PROSITE" id="PS51257">
    <property type="entry name" value="PROKAR_LIPOPROTEIN"/>
    <property type="match status" value="1"/>
</dbReference>
<evidence type="ECO:0000313" key="3">
    <source>
        <dbReference type="EMBL" id="STZ27382.1"/>
    </source>
</evidence>
<name>A0A378RK53_MYROD</name>
<evidence type="ECO:0000313" key="4">
    <source>
        <dbReference type="Proteomes" id="UP000255024"/>
    </source>
</evidence>